<gene>
    <name evidence="1" type="ORF">GCM10009038_08600</name>
</gene>
<dbReference type="EMBL" id="BMZI01000002">
    <property type="protein sequence ID" value="GHB12862.1"/>
    <property type="molecule type" value="Genomic_DNA"/>
</dbReference>
<reference evidence="2" key="1">
    <citation type="journal article" date="2019" name="Int. J. Syst. Evol. Microbiol.">
        <title>The Global Catalogue of Microorganisms (GCM) 10K type strain sequencing project: providing services to taxonomists for standard genome sequencing and annotation.</title>
        <authorList>
            <consortium name="The Broad Institute Genomics Platform"/>
            <consortium name="The Broad Institute Genome Sequencing Center for Infectious Disease"/>
            <person name="Wu L."/>
            <person name="Ma J."/>
        </authorList>
    </citation>
    <scope>NUCLEOTIDE SEQUENCE [LARGE SCALE GENOMIC DNA]</scope>
    <source>
        <strain evidence="2">KCTC 32998</strain>
    </source>
</reference>
<sequence>MLIFNKDGKPQAFVTTAPTNEDKRTEASFQAEMLMKFLPVFVEVSKTPDGQVSDLAVIDHRGHLLCATPICPDIPFEGETATGETFDQLACYPRLEDVFGRVRRIIGPRTVVTYSECALVPAINACINDRFSMDVSLDLEARWFTGAGHCISLVDAVERFGLEVLDPDSAYCRAVMARSVYQWIAGYNAREMRDGVVPATVLKQLMAIANKKGSH</sequence>
<keyword evidence="2" id="KW-1185">Reference proteome</keyword>
<evidence type="ECO:0008006" key="3">
    <source>
        <dbReference type="Google" id="ProtNLM"/>
    </source>
</evidence>
<comment type="caution">
    <text evidence="1">The sequence shown here is derived from an EMBL/GenBank/DDBJ whole genome shotgun (WGS) entry which is preliminary data.</text>
</comment>
<organism evidence="1 2">
    <name type="scientific">Salinicola rhizosphaerae</name>
    <dbReference type="NCBI Taxonomy" id="1443141"/>
    <lineage>
        <taxon>Bacteria</taxon>
        <taxon>Pseudomonadati</taxon>
        <taxon>Pseudomonadota</taxon>
        <taxon>Gammaproteobacteria</taxon>
        <taxon>Oceanospirillales</taxon>
        <taxon>Halomonadaceae</taxon>
        <taxon>Salinicola</taxon>
    </lineage>
</organism>
<protein>
    <recommendedName>
        <fullName evidence="3">Exonuclease domain-containing protein</fullName>
    </recommendedName>
</protein>
<evidence type="ECO:0000313" key="2">
    <source>
        <dbReference type="Proteomes" id="UP000646745"/>
    </source>
</evidence>
<dbReference type="RefSeq" id="WP_189443416.1">
    <property type="nucleotide sequence ID" value="NZ_BMZI01000002.1"/>
</dbReference>
<dbReference type="Proteomes" id="UP000646745">
    <property type="component" value="Unassembled WGS sequence"/>
</dbReference>
<evidence type="ECO:0000313" key="1">
    <source>
        <dbReference type="EMBL" id="GHB12862.1"/>
    </source>
</evidence>
<proteinExistence type="predicted"/>
<accession>A0ABQ3DU51</accession>
<name>A0ABQ3DU51_9GAMM</name>